<accession>A0A1M6B9Q2</accession>
<sequence>MDVLEMQRRIQELEEKVEQLRLSRRVLMNLIERMDKEKSAFLAQLEKENKRLHRANYRYARSLLRKNLQILELESRLKDYLSRDSVEARQPDSRGG</sequence>
<dbReference type="EMBL" id="FQZM01000004">
    <property type="protein sequence ID" value="SHI45387.1"/>
    <property type="molecule type" value="Genomic_DNA"/>
</dbReference>
<feature type="coiled-coil region" evidence="1">
    <location>
        <begin position="3"/>
        <end position="51"/>
    </location>
</feature>
<dbReference type="Proteomes" id="UP000184529">
    <property type="component" value="Unassembled WGS sequence"/>
</dbReference>
<keyword evidence="1" id="KW-0175">Coiled coil</keyword>
<proteinExistence type="predicted"/>
<dbReference type="AlphaFoldDB" id="A0A1M6B9Q2"/>
<keyword evidence="3" id="KW-1185">Reference proteome</keyword>
<gene>
    <name evidence="2" type="ORF">SAMN02745219_00356</name>
</gene>
<protein>
    <recommendedName>
        <fullName evidence="4">Translation initiation factor 2</fullName>
    </recommendedName>
</protein>
<reference evidence="3" key="1">
    <citation type="submission" date="2016-11" db="EMBL/GenBank/DDBJ databases">
        <authorList>
            <person name="Varghese N."/>
            <person name="Submissions S."/>
        </authorList>
    </citation>
    <scope>NUCLEOTIDE SEQUENCE [LARGE SCALE GENOMIC DNA]</scope>
    <source>
        <strain evidence="3">DSM 16057</strain>
    </source>
</reference>
<name>A0A1M6B9Q2_9FIRM</name>
<organism evidence="2 3">
    <name type="scientific">Desulfofundulus thermosubterraneus DSM 16057</name>
    <dbReference type="NCBI Taxonomy" id="1121432"/>
    <lineage>
        <taxon>Bacteria</taxon>
        <taxon>Bacillati</taxon>
        <taxon>Bacillota</taxon>
        <taxon>Clostridia</taxon>
        <taxon>Eubacteriales</taxon>
        <taxon>Peptococcaceae</taxon>
        <taxon>Desulfofundulus</taxon>
    </lineage>
</organism>
<evidence type="ECO:0000256" key="1">
    <source>
        <dbReference type="SAM" id="Coils"/>
    </source>
</evidence>
<evidence type="ECO:0008006" key="4">
    <source>
        <dbReference type="Google" id="ProtNLM"/>
    </source>
</evidence>
<dbReference type="OrthoDB" id="1683221at2"/>
<evidence type="ECO:0000313" key="2">
    <source>
        <dbReference type="EMBL" id="SHI45387.1"/>
    </source>
</evidence>
<dbReference type="STRING" id="1121432.SAMN02745219_00356"/>
<evidence type="ECO:0000313" key="3">
    <source>
        <dbReference type="Proteomes" id="UP000184529"/>
    </source>
</evidence>
<dbReference type="RefSeq" id="WP_072867048.1">
    <property type="nucleotide sequence ID" value="NZ_FQZM01000004.1"/>
</dbReference>